<feature type="domain" description="DOD-type homing endonuclease" evidence="1">
    <location>
        <begin position="99"/>
        <end position="232"/>
    </location>
</feature>
<dbReference type="Gene3D" id="3.10.28.10">
    <property type="entry name" value="Homing endonucleases"/>
    <property type="match status" value="1"/>
</dbReference>
<sequence>MIGVNEATIRTWLRREQIDIRNGGYYNKKYDNETINQIKNMYESGLNTPQIDKLLKLRRGASSELLRSSGCVLNHRGPKSMIEHEDYFDVINTEDKAYFLGWIMADGNISVYNNQYSLKIHIALRDKEIINKFLKAINSTNKTKVKEGLYSSYYVSLTSIHMCKTLISYGVLPRKSGKEVYPEIIPEHLNRHFIRGVFDGDGITDVIRKRSGFVGSRNIITNILQILNKNEIKIIQNKKNNDIYYFLGGKKFSKHLYEFLYEDSTIYIERKKERLHNICFD</sequence>
<name>A0A645DB44_9ZZZZ</name>
<evidence type="ECO:0000313" key="2">
    <source>
        <dbReference type="EMBL" id="MPM86429.1"/>
    </source>
</evidence>
<dbReference type="InterPro" id="IPR004042">
    <property type="entry name" value="Intein_endonuc_central"/>
</dbReference>
<reference evidence="2" key="1">
    <citation type="submission" date="2019-08" db="EMBL/GenBank/DDBJ databases">
        <authorList>
            <person name="Kucharzyk K."/>
            <person name="Murdoch R.W."/>
            <person name="Higgins S."/>
            <person name="Loffler F."/>
        </authorList>
    </citation>
    <scope>NUCLEOTIDE SEQUENCE</scope>
</reference>
<evidence type="ECO:0000259" key="1">
    <source>
        <dbReference type="PROSITE" id="PS50819"/>
    </source>
</evidence>
<dbReference type="EMBL" id="VSSQ01034472">
    <property type="protein sequence ID" value="MPM86429.1"/>
    <property type="molecule type" value="Genomic_DNA"/>
</dbReference>
<accession>A0A645DB44</accession>
<gene>
    <name evidence="2" type="ORF">SDC9_133518</name>
</gene>
<comment type="caution">
    <text evidence="2">The sequence shown here is derived from an EMBL/GenBank/DDBJ whole genome shotgun (WGS) entry which is preliminary data.</text>
</comment>
<dbReference type="SUPFAM" id="SSF55608">
    <property type="entry name" value="Homing endonucleases"/>
    <property type="match status" value="1"/>
</dbReference>
<dbReference type="AlphaFoldDB" id="A0A645DB44"/>
<organism evidence="2">
    <name type="scientific">bioreactor metagenome</name>
    <dbReference type="NCBI Taxonomy" id="1076179"/>
    <lineage>
        <taxon>unclassified sequences</taxon>
        <taxon>metagenomes</taxon>
        <taxon>ecological metagenomes</taxon>
    </lineage>
</organism>
<dbReference type="PROSITE" id="PS50819">
    <property type="entry name" value="INTEIN_ENDONUCLEASE"/>
    <property type="match status" value="1"/>
</dbReference>
<dbReference type="GO" id="GO:0004519">
    <property type="term" value="F:endonuclease activity"/>
    <property type="evidence" value="ECO:0007669"/>
    <property type="project" value="InterPro"/>
</dbReference>
<dbReference type="InterPro" id="IPR027434">
    <property type="entry name" value="Homing_endonucl"/>
</dbReference>
<proteinExistence type="predicted"/>
<protein>
    <recommendedName>
        <fullName evidence="1">DOD-type homing endonuclease domain-containing protein</fullName>
    </recommendedName>
</protein>